<dbReference type="PANTHER" id="PTHR22642">
    <property type="entry name" value="IMIDAZOLONEPROPIONASE"/>
    <property type="match status" value="1"/>
</dbReference>
<dbReference type="PANTHER" id="PTHR22642:SF2">
    <property type="entry name" value="PROTEIN LONG AFTER FAR-RED 3"/>
    <property type="match status" value="1"/>
</dbReference>
<dbReference type="SUPFAM" id="SSF51556">
    <property type="entry name" value="Metallo-dependent hydrolases"/>
    <property type="match status" value="1"/>
</dbReference>
<dbReference type="AlphaFoldDB" id="A0A7Z0EBJ7"/>
<dbReference type="GO" id="GO:0016810">
    <property type="term" value="F:hydrolase activity, acting on carbon-nitrogen (but not peptide) bonds"/>
    <property type="evidence" value="ECO:0007669"/>
    <property type="project" value="InterPro"/>
</dbReference>
<feature type="domain" description="Amidohydrolase 3" evidence="1">
    <location>
        <begin position="43"/>
        <end position="478"/>
    </location>
</feature>
<dbReference type="Gene3D" id="3.20.20.140">
    <property type="entry name" value="Metal-dependent hydrolases"/>
    <property type="match status" value="1"/>
</dbReference>
<organism evidence="2 3">
    <name type="scientific">Glaciibacter psychrotolerans</name>
    <dbReference type="NCBI Taxonomy" id="670054"/>
    <lineage>
        <taxon>Bacteria</taxon>
        <taxon>Bacillati</taxon>
        <taxon>Actinomycetota</taxon>
        <taxon>Actinomycetes</taxon>
        <taxon>Micrococcales</taxon>
        <taxon>Microbacteriaceae</taxon>
        <taxon>Glaciibacter</taxon>
    </lineage>
</organism>
<dbReference type="EMBL" id="JACCFM010000001">
    <property type="protein sequence ID" value="NYJ18585.1"/>
    <property type="molecule type" value="Genomic_DNA"/>
</dbReference>
<dbReference type="InterPro" id="IPR013108">
    <property type="entry name" value="Amidohydro_3"/>
</dbReference>
<dbReference type="InterPro" id="IPR032466">
    <property type="entry name" value="Metal_Hydrolase"/>
</dbReference>
<proteinExistence type="predicted"/>
<sequence length="485" mass="51490">MIRLIRSVRWPGSIELLDLTIASDGTIAEMLPAGSAPPCEASIDGAGRVITSGLWDEHVHVGQWAQHSTRLDLGAETSADFVLERVAQALKDGVSELVGVRVRGGGFGGRPIAREQLDRVSGDIPVVLIGADLHGAWLNSAALRAHGFAVSGEGHVVEEDCFALVRELDRIDEQSLDALVAGAARAAAARGVVGIVDFEMRWNIGDWQRRTAAGFNLLRVEAAIYPHHLDRAIAAGFRTGDEIGESGLLRVGPLKVVTDGSLGTRTAWCCEPYSDGGHGRSLVSATELEALLRHAHYYGISAAVHAIGDRANTAALDAFERAGCGGRIEHAQLLRVEDMARFARLNVAASVQPEHLLDDRETVETVWPGRAERAFPMARLHAVAARLLFGSDAPVAPLDPWRAISAAVTRCRPGDTPWTPSECLPPEVALAASMRGRIRPAAGDPADLVLLDVDPLAVTGSGLADMPVVATLLAGRLTHAANGLR</sequence>
<dbReference type="Gene3D" id="3.10.310.70">
    <property type="match status" value="1"/>
</dbReference>
<name>A0A7Z0EBJ7_9MICO</name>
<evidence type="ECO:0000313" key="2">
    <source>
        <dbReference type="EMBL" id="NYJ18585.1"/>
    </source>
</evidence>
<evidence type="ECO:0000259" key="1">
    <source>
        <dbReference type="Pfam" id="PF07969"/>
    </source>
</evidence>
<evidence type="ECO:0000313" key="3">
    <source>
        <dbReference type="Proteomes" id="UP000537260"/>
    </source>
</evidence>
<gene>
    <name evidence="2" type="ORF">HNR05_000376</name>
</gene>
<dbReference type="InterPro" id="IPR011059">
    <property type="entry name" value="Metal-dep_hydrolase_composite"/>
</dbReference>
<accession>A0A7Z0EBJ7</accession>
<dbReference type="Proteomes" id="UP000537260">
    <property type="component" value="Unassembled WGS sequence"/>
</dbReference>
<comment type="caution">
    <text evidence="2">The sequence shown here is derived from an EMBL/GenBank/DDBJ whole genome shotgun (WGS) entry which is preliminary data.</text>
</comment>
<reference evidence="2 3" key="1">
    <citation type="submission" date="2020-07" db="EMBL/GenBank/DDBJ databases">
        <title>Sequencing the genomes of 1000 actinobacteria strains.</title>
        <authorList>
            <person name="Klenk H.-P."/>
        </authorList>
    </citation>
    <scope>NUCLEOTIDE SEQUENCE [LARGE SCALE GENOMIC DNA]</scope>
    <source>
        <strain evidence="2 3">LI1</strain>
    </source>
</reference>
<dbReference type="Gene3D" id="2.30.40.10">
    <property type="entry name" value="Urease, subunit C, domain 1"/>
    <property type="match status" value="1"/>
</dbReference>
<dbReference type="Pfam" id="PF07969">
    <property type="entry name" value="Amidohydro_3"/>
    <property type="match status" value="1"/>
</dbReference>
<keyword evidence="3" id="KW-1185">Reference proteome</keyword>
<dbReference type="SUPFAM" id="SSF51338">
    <property type="entry name" value="Composite domain of metallo-dependent hydrolases"/>
    <property type="match status" value="1"/>
</dbReference>
<protein>
    <recommendedName>
        <fullName evidence="1">Amidohydrolase 3 domain-containing protein</fullName>
    </recommendedName>
</protein>
<dbReference type="RefSeq" id="WP_343062421.1">
    <property type="nucleotide sequence ID" value="NZ_JACCFM010000001.1"/>
</dbReference>